<reference evidence="2 3" key="1">
    <citation type="submission" date="2019-06" db="EMBL/GenBank/DDBJ databases">
        <title>Draft genomes of female and male turbot (Scophthalmus maximus).</title>
        <authorList>
            <person name="Xu H."/>
            <person name="Xu X.-W."/>
            <person name="Shao C."/>
            <person name="Chen S."/>
        </authorList>
    </citation>
    <scope>NUCLEOTIDE SEQUENCE [LARGE SCALE GENOMIC DNA]</scope>
    <source>
        <strain evidence="2">Ysfricsl-2016a</strain>
        <tissue evidence="2">Blood</tissue>
    </source>
</reference>
<comment type="caution">
    <text evidence="2">The sequence shown here is derived from an EMBL/GenBank/DDBJ whole genome shotgun (WGS) entry which is preliminary data.</text>
</comment>
<name>A0A6A4TAX2_SCOMX</name>
<organism evidence="2 3">
    <name type="scientific">Scophthalmus maximus</name>
    <name type="common">Turbot</name>
    <name type="synonym">Psetta maxima</name>
    <dbReference type="NCBI Taxonomy" id="52904"/>
    <lineage>
        <taxon>Eukaryota</taxon>
        <taxon>Metazoa</taxon>
        <taxon>Chordata</taxon>
        <taxon>Craniata</taxon>
        <taxon>Vertebrata</taxon>
        <taxon>Euteleostomi</taxon>
        <taxon>Actinopterygii</taxon>
        <taxon>Neopterygii</taxon>
        <taxon>Teleostei</taxon>
        <taxon>Neoteleostei</taxon>
        <taxon>Acanthomorphata</taxon>
        <taxon>Carangaria</taxon>
        <taxon>Pleuronectiformes</taxon>
        <taxon>Pleuronectoidei</taxon>
        <taxon>Scophthalmidae</taxon>
        <taxon>Scophthalmus</taxon>
    </lineage>
</organism>
<feature type="region of interest" description="Disordered" evidence="1">
    <location>
        <begin position="48"/>
        <end position="70"/>
    </location>
</feature>
<sequence length="104" mass="11889">MKPLWTRQLNGTDRNKDLRFKARHRYNVLTCEVKDVIVAEISKVTPLSANRRRPPGPRLANGSGPVGVSARCEARKQTDKETERNARLPVNVFRCGFLEEQWSV</sequence>
<evidence type="ECO:0000313" key="3">
    <source>
        <dbReference type="Proteomes" id="UP000438429"/>
    </source>
</evidence>
<evidence type="ECO:0000313" key="2">
    <source>
        <dbReference type="EMBL" id="KAF0040304.1"/>
    </source>
</evidence>
<dbReference type="AlphaFoldDB" id="A0A6A4TAX2"/>
<proteinExistence type="predicted"/>
<dbReference type="EMBL" id="VEVO01000007">
    <property type="protein sequence ID" value="KAF0040304.1"/>
    <property type="molecule type" value="Genomic_DNA"/>
</dbReference>
<dbReference type="Proteomes" id="UP000438429">
    <property type="component" value="Unassembled WGS sequence"/>
</dbReference>
<accession>A0A6A4TAX2</accession>
<evidence type="ECO:0000256" key="1">
    <source>
        <dbReference type="SAM" id="MobiDB-lite"/>
    </source>
</evidence>
<gene>
    <name evidence="2" type="ORF">F2P81_008539</name>
</gene>
<protein>
    <submittedName>
        <fullName evidence="2">Uncharacterized protein</fullName>
    </submittedName>
</protein>